<keyword evidence="1" id="KW-0812">Transmembrane</keyword>
<organism evidence="2 3">
    <name type="scientific">Candidatus Kaiserbacteria bacterium CG10_big_fil_rev_8_21_14_0_10_47_16</name>
    <dbReference type="NCBI Taxonomy" id="1974608"/>
    <lineage>
        <taxon>Bacteria</taxon>
        <taxon>Candidatus Kaiseribacteriota</taxon>
    </lineage>
</organism>
<sequence length="126" mass="14537">MKFNKVREFFAILLTAILISGIVSFWNDPENYSQFIRWSTFIFVFYYLYTSVEENFLVQKADTQAEKLTKTVSLLAATAVFSALLAGIILDISRFDPCDGWAKSAEYCQIEKIKGPYHSVDPYEDY</sequence>
<gene>
    <name evidence="2" type="ORF">COU16_01960</name>
</gene>
<keyword evidence="1" id="KW-1133">Transmembrane helix</keyword>
<feature type="transmembrane region" description="Helical" evidence="1">
    <location>
        <begin position="32"/>
        <end position="50"/>
    </location>
</feature>
<feature type="transmembrane region" description="Helical" evidence="1">
    <location>
        <begin position="9"/>
        <end position="26"/>
    </location>
</feature>
<evidence type="ECO:0000313" key="3">
    <source>
        <dbReference type="Proteomes" id="UP000229344"/>
    </source>
</evidence>
<comment type="caution">
    <text evidence="2">The sequence shown here is derived from an EMBL/GenBank/DDBJ whole genome shotgun (WGS) entry which is preliminary data.</text>
</comment>
<accession>A0A2H0UD74</accession>
<name>A0A2H0UD74_9BACT</name>
<evidence type="ECO:0000313" key="2">
    <source>
        <dbReference type="EMBL" id="PIR84337.1"/>
    </source>
</evidence>
<dbReference type="AlphaFoldDB" id="A0A2H0UD74"/>
<reference evidence="3" key="1">
    <citation type="submission" date="2017-09" db="EMBL/GenBank/DDBJ databases">
        <title>Depth-based differentiation of microbial function through sediment-hosted aquifers and enrichment of novel symbionts in the deep terrestrial subsurface.</title>
        <authorList>
            <person name="Probst A.J."/>
            <person name="Ladd B."/>
            <person name="Jarett J.K."/>
            <person name="Geller-Mcgrath D.E."/>
            <person name="Sieber C.M.K."/>
            <person name="Emerson J.B."/>
            <person name="Anantharaman K."/>
            <person name="Thomas B.C."/>
            <person name="Malmstrom R."/>
            <person name="Stieglmeier M."/>
            <person name="Klingl A."/>
            <person name="Woyke T."/>
            <person name="Ryan C.M."/>
            <person name="Banfield J.F."/>
        </authorList>
    </citation>
    <scope>NUCLEOTIDE SEQUENCE [LARGE SCALE GENOMIC DNA]</scope>
</reference>
<proteinExistence type="predicted"/>
<evidence type="ECO:0000256" key="1">
    <source>
        <dbReference type="SAM" id="Phobius"/>
    </source>
</evidence>
<dbReference type="Proteomes" id="UP000229344">
    <property type="component" value="Unassembled WGS sequence"/>
</dbReference>
<feature type="transmembrane region" description="Helical" evidence="1">
    <location>
        <begin position="71"/>
        <end position="90"/>
    </location>
</feature>
<dbReference type="EMBL" id="PFBI01000006">
    <property type="protein sequence ID" value="PIR84337.1"/>
    <property type="molecule type" value="Genomic_DNA"/>
</dbReference>
<keyword evidence="1" id="KW-0472">Membrane</keyword>
<protein>
    <submittedName>
        <fullName evidence="2">Uncharacterized protein</fullName>
    </submittedName>
</protein>